<feature type="region of interest" description="Disordered" evidence="2">
    <location>
        <begin position="503"/>
        <end position="525"/>
    </location>
</feature>
<dbReference type="InterPro" id="IPR033192">
    <property type="entry name" value="ODAD3"/>
</dbReference>
<feature type="coiled-coil region" evidence="1">
    <location>
        <begin position="6"/>
        <end position="33"/>
    </location>
</feature>
<keyword evidence="4" id="KW-1185">Reference proteome</keyword>
<feature type="coiled-coil region" evidence="1">
    <location>
        <begin position="186"/>
        <end position="227"/>
    </location>
</feature>
<name>A0ABQ9K5M6_9CUCU</name>
<dbReference type="Proteomes" id="UP001162164">
    <property type="component" value="Unassembled WGS sequence"/>
</dbReference>
<dbReference type="PANTHER" id="PTHR46518:SF1">
    <property type="entry name" value="OUTER DYNEIN ARM-DOCKING COMPLEX SUBUNIT 3"/>
    <property type="match status" value="1"/>
</dbReference>
<dbReference type="EMBL" id="JAPWTJ010000009">
    <property type="protein sequence ID" value="KAJ8985695.1"/>
    <property type="molecule type" value="Genomic_DNA"/>
</dbReference>
<protein>
    <recommendedName>
        <fullName evidence="5">Coiled-coil domain-containing protein 151</fullName>
    </recommendedName>
</protein>
<evidence type="ECO:0008006" key="5">
    <source>
        <dbReference type="Google" id="ProtNLM"/>
    </source>
</evidence>
<dbReference type="PANTHER" id="PTHR46518">
    <property type="entry name" value="COILED-COIL DOMAIN-CONTAINING PROTEIN 151"/>
    <property type="match status" value="1"/>
</dbReference>
<evidence type="ECO:0000313" key="4">
    <source>
        <dbReference type="Proteomes" id="UP001162164"/>
    </source>
</evidence>
<keyword evidence="1" id="KW-0175">Coiled coil</keyword>
<organism evidence="3 4">
    <name type="scientific">Molorchus minor</name>
    <dbReference type="NCBI Taxonomy" id="1323400"/>
    <lineage>
        <taxon>Eukaryota</taxon>
        <taxon>Metazoa</taxon>
        <taxon>Ecdysozoa</taxon>
        <taxon>Arthropoda</taxon>
        <taxon>Hexapoda</taxon>
        <taxon>Insecta</taxon>
        <taxon>Pterygota</taxon>
        <taxon>Neoptera</taxon>
        <taxon>Endopterygota</taxon>
        <taxon>Coleoptera</taxon>
        <taxon>Polyphaga</taxon>
        <taxon>Cucujiformia</taxon>
        <taxon>Chrysomeloidea</taxon>
        <taxon>Cerambycidae</taxon>
        <taxon>Lamiinae</taxon>
        <taxon>Monochamini</taxon>
        <taxon>Molorchus</taxon>
    </lineage>
</organism>
<evidence type="ECO:0000256" key="2">
    <source>
        <dbReference type="SAM" id="MobiDB-lite"/>
    </source>
</evidence>
<comment type="caution">
    <text evidence="3">The sequence shown here is derived from an EMBL/GenBank/DDBJ whole genome shotgun (WGS) entry which is preliminary data.</text>
</comment>
<feature type="region of interest" description="Disordered" evidence="2">
    <location>
        <begin position="279"/>
        <end position="303"/>
    </location>
</feature>
<evidence type="ECO:0000313" key="3">
    <source>
        <dbReference type="EMBL" id="KAJ8985695.1"/>
    </source>
</evidence>
<accession>A0ABQ9K5M6</accession>
<reference evidence="3" key="1">
    <citation type="journal article" date="2023" name="Insect Mol. Biol.">
        <title>Genome sequencing provides insights into the evolution of gene families encoding plant cell wall-degrading enzymes in longhorned beetles.</title>
        <authorList>
            <person name="Shin N.R."/>
            <person name="Okamura Y."/>
            <person name="Kirsch R."/>
            <person name="Pauchet Y."/>
        </authorList>
    </citation>
    <scope>NUCLEOTIDE SEQUENCE</scope>
    <source>
        <strain evidence="3">MMC_N1</strain>
    </source>
</reference>
<sequence>MEARSAQELSEKLSELNKKIAEVKKKIQLSEGQRKALFEDCETERKSNSGQILKLKREITQLVTVLHDSTSITAKYRIRNKRIVKITGPLADKTVDEVQQMLDLQVIDLTKKLDLLRYRVKQRKNYLADLGIKYRSLLTEHDKKELTRKIERPVKKSTSELQNAIHAIEVQIREAMHIKNRYLDIRQSLKNDSDKYDSNIKKLEEDIAAQKQDIEKLQTIMDEATRMRSIARDNLLKEEKAANQAAALREREASEGRRLVNERKFELELLERRIFQVGKIPPRPEPEGAEDNAADEERSPTPPHPLEVLTHKFEILKQATEPARNNLPKYVKIYRAVRVRRRFYSDLGPKKETQKRLTILRTKSETEKSKLERKLDSLTLKLDSYKYAEVKEAERKVGEMDRIQDQIRENTERSCQYREEKEEKDKALKAINSGLQGLYLCINPLAATDSEPLLTLQNIKDELNVILRRIEEVPCEVEEKPTAEIYDEKWLPAPYSCLIRRTPLPATGVSPAPPPQGSDDEEDVPSRAYLKRHAQIVVDAKTRRKKMQLPKRS</sequence>
<feature type="coiled-coil region" evidence="1">
    <location>
        <begin position="361"/>
        <end position="410"/>
    </location>
</feature>
<proteinExistence type="predicted"/>
<evidence type="ECO:0000256" key="1">
    <source>
        <dbReference type="SAM" id="Coils"/>
    </source>
</evidence>
<gene>
    <name evidence="3" type="ORF">NQ317_014344</name>
</gene>